<organism evidence="2 3">
    <name type="scientific">Dermatophagoides farinae</name>
    <name type="common">American house dust mite</name>
    <dbReference type="NCBI Taxonomy" id="6954"/>
    <lineage>
        <taxon>Eukaryota</taxon>
        <taxon>Metazoa</taxon>
        <taxon>Ecdysozoa</taxon>
        <taxon>Arthropoda</taxon>
        <taxon>Chelicerata</taxon>
        <taxon>Arachnida</taxon>
        <taxon>Acari</taxon>
        <taxon>Acariformes</taxon>
        <taxon>Sarcoptiformes</taxon>
        <taxon>Astigmata</taxon>
        <taxon>Psoroptidia</taxon>
        <taxon>Analgoidea</taxon>
        <taxon>Pyroglyphidae</taxon>
        <taxon>Dermatophagoidinae</taxon>
        <taxon>Dermatophagoides</taxon>
    </lineage>
</organism>
<evidence type="ECO:0000313" key="3">
    <source>
        <dbReference type="Proteomes" id="UP000790347"/>
    </source>
</evidence>
<proteinExistence type="predicted"/>
<evidence type="ECO:0000256" key="1">
    <source>
        <dbReference type="SAM" id="Phobius"/>
    </source>
</evidence>
<keyword evidence="1" id="KW-0812">Transmembrane</keyword>
<evidence type="ECO:0000313" key="2">
    <source>
        <dbReference type="EMBL" id="KAH9526324.1"/>
    </source>
</evidence>
<feature type="transmembrane region" description="Helical" evidence="1">
    <location>
        <begin position="59"/>
        <end position="78"/>
    </location>
</feature>
<name>A0A922I7B1_DERFA</name>
<keyword evidence="1" id="KW-0472">Membrane</keyword>
<comment type="caution">
    <text evidence="2">The sequence shown here is derived from an EMBL/GenBank/DDBJ whole genome shotgun (WGS) entry which is preliminary data.</text>
</comment>
<dbReference type="AlphaFoldDB" id="A0A922I7B1"/>
<accession>A0A922I7B1</accession>
<keyword evidence="1" id="KW-1133">Transmembrane helix</keyword>
<sequence length="81" mass="9198">MQLISQARRTISQDQTKNLSLVARGTTMCMVAVSFELCDRYSSACFDRYSYDIIVPHSVINDLFIYMYAGILLFIPHLPSG</sequence>
<gene>
    <name evidence="2" type="ORF">DERF_000422</name>
</gene>
<reference evidence="2" key="2">
    <citation type="journal article" date="2022" name="Res Sq">
        <title>Comparative Genomics Reveals Insights into the Divergent Evolution of Astigmatic Mites and Household Pest Adaptations.</title>
        <authorList>
            <person name="Xiong Q."/>
            <person name="Wan A.T.-Y."/>
            <person name="Liu X.-Y."/>
            <person name="Fung C.S.-H."/>
            <person name="Xiao X."/>
            <person name="Malainual N."/>
            <person name="Hou J."/>
            <person name="Wang L."/>
            <person name="Wang M."/>
            <person name="Yang K."/>
            <person name="Cui Y."/>
            <person name="Leung E."/>
            <person name="Nong W."/>
            <person name="Shin S.-K."/>
            <person name="Au S."/>
            <person name="Jeong K.Y."/>
            <person name="Chew F.T."/>
            <person name="Hui J."/>
            <person name="Leung T.F."/>
            <person name="Tungtrongchitr A."/>
            <person name="Zhong N."/>
            <person name="Liu Z."/>
            <person name="Tsui S."/>
        </authorList>
    </citation>
    <scope>NUCLEOTIDE SEQUENCE</scope>
    <source>
        <strain evidence="2">Derf</strain>
        <tissue evidence="2">Whole organism</tissue>
    </source>
</reference>
<protein>
    <submittedName>
        <fullName evidence="2">Uncharacterized protein</fullName>
    </submittedName>
</protein>
<dbReference type="EMBL" id="ASGP02000001">
    <property type="protein sequence ID" value="KAH9526324.1"/>
    <property type="molecule type" value="Genomic_DNA"/>
</dbReference>
<keyword evidence="3" id="KW-1185">Reference proteome</keyword>
<dbReference type="Proteomes" id="UP000790347">
    <property type="component" value="Unassembled WGS sequence"/>
</dbReference>
<reference evidence="2" key="1">
    <citation type="submission" date="2013-05" db="EMBL/GenBank/DDBJ databases">
        <authorList>
            <person name="Yim A.K.Y."/>
            <person name="Chan T.F."/>
            <person name="Ji K.M."/>
            <person name="Liu X.Y."/>
            <person name="Zhou J.W."/>
            <person name="Li R.Q."/>
            <person name="Yang K.Y."/>
            <person name="Li J."/>
            <person name="Li M."/>
            <person name="Law P.T.W."/>
            <person name="Wu Y.L."/>
            <person name="Cai Z.L."/>
            <person name="Qin H."/>
            <person name="Bao Y."/>
            <person name="Leung R.K.K."/>
            <person name="Ng P.K.S."/>
            <person name="Zou J."/>
            <person name="Zhong X.J."/>
            <person name="Ran P.X."/>
            <person name="Zhong N.S."/>
            <person name="Liu Z.G."/>
            <person name="Tsui S.K.W."/>
        </authorList>
    </citation>
    <scope>NUCLEOTIDE SEQUENCE</scope>
    <source>
        <strain evidence="2">Derf</strain>
        <tissue evidence="2">Whole organism</tissue>
    </source>
</reference>